<dbReference type="Proteomes" id="UP000256334">
    <property type="component" value="Unassembled WGS sequence"/>
</dbReference>
<comment type="caution">
    <text evidence="1">The sequence shown here is derived from an EMBL/GenBank/DDBJ whole genome shotgun (WGS) entry which is preliminary data.</text>
</comment>
<dbReference type="EMBL" id="QRDJ01000006">
    <property type="protein sequence ID" value="REC95860.1"/>
    <property type="molecule type" value="Genomic_DNA"/>
</dbReference>
<proteinExistence type="predicted"/>
<sequence length="49" mass="5623">MKRRWQWKATPFIWRTAKSVNAPTLTLNLALAAARVNRDEMTGLLLSSH</sequence>
<name>A0A3D9DYJ2_9GAMM</name>
<reference evidence="1 2" key="1">
    <citation type="submission" date="2018-07" db="EMBL/GenBank/DDBJ databases">
        <title>Genomic Encyclopedia of Type Strains, Phase IV (KMG-IV): sequencing the most valuable type-strain genomes for metagenomic binning, comparative biology and taxonomic classification.</title>
        <authorList>
            <person name="Goeker M."/>
        </authorList>
    </citation>
    <scope>NUCLEOTIDE SEQUENCE [LARGE SCALE GENOMIC DNA]</scope>
    <source>
        <strain evidence="1 2">DSM 14324</strain>
    </source>
</reference>
<evidence type="ECO:0000313" key="1">
    <source>
        <dbReference type="EMBL" id="REC95860.1"/>
    </source>
</evidence>
<keyword evidence="2" id="KW-1185">Reference proteome</keyword>
<protein>
    <submittedName>
        <fullName evidence="1">Uncharacterized protein</fullName>
    </submittedName>
</protein>
<gene>
    <name evidence="1" type="ORF">C8D72_0527</name>
</gene>
<accession>A0A3D9DYJ2</accession>
<evidence type="ECO:0000313" key="2">
    <source>
        <dbReference type="Proteomes" id="UP000256334"/>
    </source>
</evidence>
<organism evidence="1 2">
    <name type="scientific">Kushneria indalinina DSM 14324</name>
    <dbReference type="NCBI Taxonomy" id="1122140"/>
    <lineage>
        <taxon>Bacteria</taxon>
        <taxon>Pseudomonadati</taxon>
        <taxon>Pseudomonadota</taxon>
        <taxon>Gammaproteobacteria</taxon>
        <taxon>Oceanospirillales</taxon>
        <taxon>Halomonadaceae</taxon>
        <taxon>Kushneria</taxon>
    </lineage>
</organism>
<dbReference type="AlphaFoldDB" id="A0A3D9DYJ2"/>